<evidence type="ECO:0000259" key="5">
    <source>
        <dbReference type="Pfam" id="PF03936"/>
    </source>
</evidence>
<dbReference type="GO" id="GO:0016102">
    <property type="term" value="P:diterpenoid biosynthetic process"/>
    <property type="evidence" value="ECO:0007669"/>
    <property type="project" value="InterPro"/>
</dbReference>
<dbReference type="Pfam" id="PF01397">
    <property type="entry name" value="Terpene_synth"/>
    <property type="match status" value="2"/>
</dbReference>
<organism evidence="6 7">
    <name type="scientific">Paspalum notatum var. saurae</name>
    <dbReference type="NCBI Taxonomy" id="547442"/>
    <lineage>
        <taxon>Eukaryota</taxon>
        <taxon>Viridiplantae</taxon>
        <taxon>Streptophyta</taxon>
        <taxon>Embryophyta</taxon>
        <taxon>Tracheophyta</taxon>
        <taxon>Spermatophyta</taxon>
        <taxon>Magnoliopsida</taxon>
        <taxon>Liliopsida</taxon>
        <taxon>Poales</taxon>
        <taxon>Poaceae</taxon>
        <taxon>PACMAD clade</taxon>
        <taxon>Panicoideae</taxon>
        <taxon>Andropogonodae</taxon>
        <taxon>Paspaleae</taxon>
        <taxon>Paspalinae</taxon>
        <taxon>Paspalum</taxon>
    </lineage>
</organism>
<protein>
    <submittedName>
        <fullName evidence="6">Uncharacterized protein</fullName>
    </submittedName>
</protein>
<accession>A0AAQ3X8T0</accession>
<dbReference type="EMBL" id="CP144752">
    <property type="protein sequence ID" value="WVZ89395.1"/>
    <property type="molecule type" value="Genomic_DNA"/>
</dbReference>
<dbReference type="SUPFAM" id="SSF48239">
    <property type="entry name" value="Terpenoid cyclases/Protein prenyltransferases"/>
    <property type="match status" value="2"/>
</dbReference>
<keyword evidence="7" id="KW-1185">Reference proteome</keyword>
<name>A0AAQ3X8T0_PASNO</name>
<evidence type="ECO:0000313" key="6">
    <source>
        <dbReference type="EMBL" id="WVZ89395.1"/>
    </source>
</evidence>
<dbReference type="InterPro" id="IPR050148">
    <property type="entry name" value="Terpene_synthase-like"/>
</dbReference>
<dbReference type="Proteomes" id="UP001341281">
    <property type="component" value="Chromosome 08"/>
</dbReference>
<dbReference type="InterPro" id="IPR008930">
    <property type="entry name" value="Terpenoid_cyclase/PrenylTrfase"/>
</dbReference>
<gene>
    <name evidence="6" type="ORF">U9M48_035810</name>
</gene>
<dbReference type="SFLD" id="SFLDG01014">
    <property type="entry name" value="Terpene_Cyclase_Like_1_N-term"/>
    <property type="match status" value="1"/>
</dbReference>
<dbReference type="GO" id="GO:0010333">
    <property type="term" value="F:terpene synthase activity"/>
    <property type="evidence" value="ECO:0007669"/>
    <property type="project" value="InterPro"/>
</dbReference>
<dbReference type="Pfam" id="PF03936">
    <property type="entry name" value="Terpene_synth_C"/>
    <property type="match status" value="1"/>
</dbReference>
<evidence type="ECO:0000259" key="4">
    <source>
        <dbReference type="Pfam" id="PF01397"/>
    </source>
</evidence>
<dbReference type="InterPro" id="IPR036965">
    <property type="entry name" value="Terpene_synth_N_sf"/>
</dbReference>
<feature type="region of interest" description="Disordered" evidence="3">
    <location>
        <begin position="679"/>
        <end position="722"/>
    </location>
</feature>
<keyword evidence="2" id="KW-0479">Metal-binding</keyword>
<evidence type="ECO:0000313" key="7">
    <source>
        <dbReference type="Proteomes" id="UP001341281"/>
    </source>
</evidence>
<feature type="compositionally biased region" description="Low complexity" evidence="3">
    <location>
        <begin position="681"/>
        <end position="703"/>
    </location>
</feature>
<comment type="cofactor">
    <cofactor evidence="1">
        <name>Mg(2+)</name>
        <dbReference type="ChEBI" id="CHEBI:18420"/>
    </cofactor>
</comment>
<dbReference type="Gene3D" id="1.50.10.130">
    <property type="entry name" value="Terpene synthase, N-terminal domain"/>
    <property type="match status" value="2"/>
</dbReference>
<dbReference type="InterPro" id="IPR005630">
    <property type="entry name" value="Terpene_synthase_metal-bd"/>
</dbReference>
<dbReference type="PANTHER" id="PTHR31225">
    <property type="entry name" value="OS04G0344100 PROTEIN-RELATED"/>
    <property type="match status" value="1"/>
</dbReference>
<feature type="domain" description="Terpene synthase N-terminal" evidence="4">
    <location>
        <begin position="744"/>
        <end position="891"/>
    </location>
</feature>
<reference evidence="6 7" key="1">
    <citation type="submission" date="2024-02" db="EMBL/GenBank/DDBJ databases">
        <title>High-quality chromosome-scale genome assembly of Pensacola bahiagrass (Paspalum notatum Flugge var. saurae).</title>
        <authorList>
            <person name="Vega J.M."/>
            <person name="Podio M."/>
            <person name="Orjuela J."/>
            <person name="Siena L.A."/>
            <person name="Pessino S.C."/>
            <person name="Combes M.C."/>
            <person name="Mariac C."/>
            <person name="Albertini E."/>
            <person name="Pupilli F."/>
            <person name="Ortiz J.P.A."/>
            <person name="Leblanc O."/>
        </authorList>
    </citation>
    <scope>NUCLEOTIDE SEQUENCE [LARGE SCALE GENOMIC DNA]</scope>
    <source>
        <strain evidence="6">R1</strain>
        <tissue evidence="6">Leaf</tissue>
    </source>
</reference>
<dbReference type="GO" id="GO:0000287">
    <property type="term" value="F:magnesium ion binding"/>
    <property type="evidence" value="ECO:0007669"/>
    <property type="project" value="InterPro"/>
</dbReference>
<proteinExistence type="predicted"/>
<feature type="domain" description="Terpene synthase N-terminal" evidence="4">
    <location>
        <begin position="18"/>
        <end position="195"/>
    </location>
</feature>
<evidence type="ECO:0000256" key="1">
    <source>
        <dbReference type="ARBA" id="ARBA00001946"/>
    </source>
</evidence>
<feature type="domain" description="Terpene synthase metal-binding" evidence="5">
    <location>
        <begin position="258"/>
        <end position="475"/>
    </location>
</feature>
<evidence type="ECO:0000256" key="3">
    <source>
        <dbReference type="SAM" id="MobiDB-lite"/>
    </source>
</evidence>
<dbReference type="PANTHER" id="PTHR31225:SF63">
    <property type="entry name" value="BETA-SELINENE SYNTHASE"/>
    <property type="match status" value="1"/>
</dbReference>
<dbReference type="InterPro" id="IPR008949">
    <property type="entry name" value="Isoprenoid_synthase_dom_sf"/>
</dbReference>
<dbReference type="CDD" id="cd00684">
    <property type="entry name" value="Terpene_cyclase_plant_C1"/>
    <property type="match status" value="1"/>
</dbReference>
<feature type="region of interest" description="Disordered" evidence="3">
    <location>
        <begin position="541"/>
        <end position="570"/>
    </location>
</feature>
<dbReference type="InterPro" id="IPR001906">
    <property type="entry name" value="Terpene_synth_N"/>
</dbReference>
<sequence>MDTVAATGAGASPFEPSQWGDFFSYLLLPCHTQRSEEWMRERVDQLKSQVHHMFDAGSAMSAADTLMLVDALERLGIDNLFQEEIDKALCRVHSGDLEFGSSEELHIVALRFRLLRQHGLFVSTDVFDKYIDGTGTLSIDLISDPRGLLSLYNAAHMAVPGEDVLDHVISFTRSHLMAIKGSLAFPLSDQITRALYIPLPRYMHHLETMHYITEYKKEELHNATVLELATVYYNITRSLYLKELRAFSLWWKRFYEDIKLTYARDRAVETYFWGFGIFQGVGNSRGRIMYSKTVALLTLMDDTYDVHATFEECEKLNEAIQIWDQSAASILPEYLREYYIKTLKCFNEFEDILESDEKFRFSYIQKAIMLFSTYYLEEAKWCNENYMPCFKDQVELSIKTAGEPVLALAALMAMDNDAMKDSLEWANGVPDMLNAKGRKNKNDMASSLECYMNEYGTTRDEATTILKAMVEHAWRRINQACMEIDRALLPAVKFAAVNQAKTSQILYCDGKDAFTFGGDLVGLVTSLFLKPVPPRLLPVRAPASAASPSPREPHAGGASASPRAPWDGGALPARAPAAWRRVRGGALARVRDGARSRQRRASRGEVVGFEVDERGRGSELGVAPTAGKRLRGDPARVHRMGLPAVRPPPPPLGPCRWLPHVFLVHPSEFRVQSFFTGGGCSHPSSAGASPVAVAAPPAETASSGESIGRRRRAHPHRHSDAAEQVRAVAGARRDVVAVGKGNKSKCRMRSEEWMRERVDQLKSQVHHMFDAGSAMSAADTLMLVDALERLGIDNLFQEEIDEALHRVHSGDLEFGSTEELHIVTLRFRLLRQHGLFVSTDVFDKYIDDSTGTLSTDLIADPRGLLSLDNAAHMAVPGEDVLDHVISFTRSHGYQRQPCISVVRSDLPCALHPSSPIHASP</sequence>
<evidence type="ECO:0000256" key="2">
    <source>
        <dbReference type="ARBA" id="ARBA00022723"/>
    </source>
</evidence>
<dbReference type="SUPFAM" id="SSF48576">
    <property type="entry name" value="Terpenoid synthases"/>
    <property type="match status" value="1"/>
</dbReference>
<dbReference type="AlphaFoldDB" id="A0AAQ3X8T0"/>
<dbReference type="InterPro" id="IPR044814">
    <property type="entry name" value="Terpene_cyclase_plant_C1"/>
</dbReference>
<dbReference type="Gene3D" id="1.10.600.10">
    <property type="entry name" value="Farnesyl Diphosphate Synthase"/>
    <property type="match status" value="1"/>
</dbReference>